<comment type="caution">
    <text evidence="1">The sequence shown here is derived from an EMBL/GenBank/DDBJ whole genome shotgun (WGS) entry which is preliminary data.</text>
</comment>
<keyword evidence="2" id="KW-1185">Reference proteome</keyword>
<sequence length="206" mass="23052">MCEAKNLVGAVSQAFVAEIHSENPEESTDDDSSSDGESLHCADEEHDKVQIVDSDIASASGVSEDDIVLTKSSYDDAESEDIPIAKVFMADMSDSSKVKDSICNIYCSNCICAKDKLQKVMDDNTNLICDMKSMHVVNQKLKDNDKLCMDRIESLKRDLNSLGLKYKEQAYHLDMAYAETEKRNEIVAQKNKEISDKESELIKLHR</sequence>
<gene>
    <name evidence="1" type="ORF">L1987_70937</name>
</gene>
<evidence type="ECO:0000313" key="2">
    <source>
        <dbReference type="Proteomes" id="UP001056120"/>
    </source>
</evidence>
<name>A0ACB9ASN0_9ASTR</name>
<accession>A0ACB9ASN0</accession>
<protein>
    <submittedName>
        <fullName evidence="1">Uncharacterized protein</fullName>
    </submittedName>
</protein>
<reference evidence="2" key="1">
    <citation type="journal article" date="2022" name="Mol. Ecol. Resour.">
        <title>The genomes of chicory, endive, great burdock and yacon provide insights into Asteraceae palaeo-polyploidization history and plant inulin production.</title>
        <authorList>
            <person name="Fan W."/>
            <person name="Wang S."/>
            <person name="Wang H."/>
            <person name="Wang A."/>
            <person name="Jiang F."/>
            <person name="Liu H."/>
            <person name="Zhao H."/>
            <person name="Xu D."/>
            <person name="Zhang Y."/>
        </authorList>
    </citation>
    <scope>NUCLEOTIDE SEQUENCE [LARGE SCALE GENOMIC DNA]</scope>
    <source>
        <strain evidence="2">cv. Yunnan</strain>
    </source>
</reference>
<proteinExistence type="predicted"/>
<organism evidence="1 2">
    <name type="scientific">Smallanthus sonchifolius</name>
    <dbReference type="NCBI Taxonomy" id="185202"/>
    <lineage>
        <taxon>Eukaryota</taxon>
        <taxon>Viridiplantae</taxon>
        <taxon>Streptophyta</taxon>
        <taxon>Embryophyta</taxon>
        <taxon>Tracheophyta</taxon>
        <taxon>Spermatophyta</taxon>
        <taxon>Magnoliopsida</taxon>
        <taxon>eudicotyledons</taxon>
        <taxon>Gunneridae</taxon>
        <taxon>Pentapetalae</taxon>
        <taxon>asterids</taxon>
        <taxon>campanulids</taxon>
        <taxon>Asterales</taxon>
        <taxon>Asteraceae</taxon>
        <taxon>Asteroideae</taxon>
        <taxon>Heliantheae alliance</taxon>
        <taxon>Millerieae</taxon>
        <taxon>Smallanthus</taxon>
    </lineage>
</organism>
<dbReference type="EMBL" id="CM042041">
    <property type="protein sequence ID" value="KAI3712383.1"/>
    <property type="molecule type" value="Genomic_DNA"/>
</dbReference>
<reference evidence="1 2" key="2">
    <citation type="journal article" date="2022" name="Mol. Ecol. Resour.">
        <title>The genomes of chicory, endive, great burdock and yacon provide insights into Asteraceae paleo-polyploidization history and plant inulin production.</title>
        <authorList>
            <person name="Fan W."/>
            <person name="Wang S."/>
            <person name="Wang H."/>
            <person name="Wang A."/>
            <person name="Jiang F."/>
            <person name="Liu H."/>
            <person name="Zhao H."/>
            <person name="Xu D."/>
            <person name="Zhang Y."/>
        </authorList>
    </citation>
    <scope>NUCLEOTIDE SEQUENCE [LARGE SCALE GENOMIC DNA]</scope>
    <source>
        <strain evidence="2">cv. Yunnan</strain>
        <tissue evidence="1">Leaves</tissue>
    </source>
</reference>
<evidence type="ECO:0000313" key="1">
    <source>
        <dbReference type="EMBL" id="KAI3712383.1"/>
    </source>
</evidence>
<dbReference type="Proteomes" id="UP001056120">
    <property type="component" value="Linkage Group LG24"/>
</dbReference>